<dbReference type="PANTHER" id="PTHR32071:SF121">
    <property type="entry name" value="SIGMA L-DEPENDENT TRANSCRIPTIONAL REGULATOR YQIR-RELATED"/>
    <property type="match status" value="1"/>
</dbReference>
<dbReference type="SUPFAM" id="SSF52540">
    <property type="entry name" value="P-loop containing nucleoside triphosphate hydrolases"/>
    <property type="match status" value="1"/>
</dbReference>
<dbReference type="EMBL" id="FOBV01000003">
    <property type="protein sequence ID" value="SEM48441.1"/>
    <property type="molecule type" value="Genomic_DNA"/>
</dbReference>
<dbReference type="InterPro" id="IPR011006">
    <property type="entry name" value="CheY-like_superfamily"/>
</dbReference>
<dbReference type="Gene3D" id="1.10.8.60">
    <property type="match status" value="1"/>
</dbReference>
<keyword evidence="8" id="KW-0238">DNA-binding</keyword>
<evidence type="ECO:0000256" key="5">
    <source>
        <dbReference type="PROSITE-ProRule" id="PRU00169"/>
    </source>
</evidence>
<protein>
    <submittedName>
        <fullName evidence="8">DNA-binding transcriptional response regulator, NtrC family, contains REC, AAA-type ATPase, and a Fis-type DNA-binding domains</fullName>
    </submittedName>
</protein>
<dbReference type="CDD" id="cd00009">
    <property type="entry name" value="AAA"/>
    <property type="match status" value="1"/>
</dbReference>
<dbReference type="PROSITE" id="PS50110">
    <property type="entry name" value="RESPONSE_REGULATORY"/>
    <property type="match status" value="1"/>
</dbReference>
<dbReference type="Proteomes" id="UP000199450">
    <property type="component" value="Unassembled WGS sequence"/>
</dbReference>
<dbReference type="InterPro" id="IPR002078">
    <property type="entry name" value="Sigma_54_int"/>
</dbReference>
<dbReference type="SUPFAM" id="SSF52172">
    <property type="entry name" value="CheY-like"/>
    <property type="match status" value="1"/>
</dbReference>
<dbReference type="PANTHER" id="PTHR32071">
    <property type="entry name" value="TRANSCRIPTIONAL REGULATORY PROTEIN"/>
    <property type="match status" value="1"/>
</dbReference>
<dbReference type="PROSITE" id="PS00675">
    <property type="entry name" value="SIGMA54_INTERACT_1"/>
    <property type="match status" value="1"/>
</dbReference>
<keyword evidence="2" id="KW-0067">ATP-binding</keyword>
<dbReference type="GO" id="GO:0043565">
    <property type="term" value="F:sequence-specific DNA binding"/>
    <property type="evidence" value="ECO:0007669"/>
    <property type="project" value="InterPro"/>
</dbReference>
<dbReference type="OrthoDB" id="5401077at2"/>
<dbReference type="Pfam" id="PF00072">
    <property type="entry name" value="Response_reg"/>
    <property type="match status" value="1"/>
</dbReference>
<feature type="domain" description="Sigma-54 factor interaction" evidence="6">
    <location>
        <begin position="142"/>
        <end position="371"/>
    </location>
</feature>
<dbReference type="InterPro" id="IPR002197">
    <property type="entry name" value="HTH_Fis"/>
</dbReference>
<dbReference type="FunFam" id="3.40.50.300:FF:000006">
    <property type="entry name" value="DNA-binding transcriptional regulator NtrC"/>
    <property type="match status" value="1"/>
</dbReference>
<dbReference type="Pfam" id="PF00158">
    <property type="entry name" value="Sigma54_activat"/>
    <property type="match status" value="1"/>
</dbReference>
<evidence type="ECO:0000259" key="7">
    <source>
        <dbReference type="PROSITE" id="PS50110"/>
    </source>
</evidence>
<evidence type="ECO:0000259" key="6">
    <source>
        <dbReference type="PROSITE" id="PS50045"/>
    </source>
</evidence>
<dbReference type="SMART" id="SM00448">
    <property type="entry name" value="REC"/>
    <property type="match status" value="1"/>
</dbReference>
<organism evidence="8 9">
    <name type="scientific">Chryseobacterium taichungense</name>
    <dbReference type="NCBI Taxonomy" id="295069"/>
    <lineage>
        <taxon>Bacteria</taxon>
        <taxon>Pseudomonadati</taxon>
        <taxon>Bacteroidota</taxon>
        <taxon>Flavobacteriia</taxon>
        <taxon>Flavobacteriales</taxon>
        <taxon>Weeksellaceae</taxon>
        <taxon>Chryseobacterium group</taxon>
        <taxon>Chryseobacterium</taxon>
    </lineage>
</organism>
<evidence type="ECO:0000256" key="1">
    <source>
        <dbReference type="ARBA" id="ARBA00022741"/>
    </source>
</evidence>
<evidence type="ECO:0000256" key="3">
    <source>
        <dbReference type="ARBA" id="ARBA00023015"/>
    </source>
</evidence>
<accession>A0A1H7YRC0</accession>
<dbReference type="GO" id="GO:0000160">
    <property type="term" value="P:phosphorelay signal transduction system"/>
    <property type="evidence" value="ECO:0007669"/>
    <property type="project" value="InterPro"/>
</dbReference>
<dbReference type="Pfam" id="PF25601">
    <property type="entry name" value="AAA_lid_14"/>
    <property type="match status" value="1"/>
</dbReference>
<dbReference type="RefSeq" id="WP_089999670.1">
    <property type="nucleotide sequence ID" value="NZ_FOBV01000003.1"/>
</dbReference>
<dbReference type="Gene3D" id="1.10.10.60">
    <property type="entry name" value="Homeodomain-like"/>
    <property type="match status" value="1"/>
</dbReference>
<evidence type="ECO:0000313" key="8">
    <source>
        <dbReference type="EMBL" id="SEM48441.1"/>
    </source>
</evidence>
<keyword evidence="9" id="KW-1185">Reference proteome</keyword>
<dbReference type="InterPro" id="IPR027417">
    <property type="entry name" value="P-loop_NTPase"/>
</dbReference>
<gene>
    <name evidence="8" type="ORF">SAMN05421856_103477</name>
</gene>
<evidence type="ECO:0000313" key="9">
    <source>
        <dbReference type="Proteomes" id="UP000199450"/>
    </source>
</evidence>
<name>A0A1H7YRC0_9FLAO</name>
<keyword evidence="5" id="KW-0597">Phosphoprotein</keyword>
<dbReference type="PRINTS" id="PR01590">
    <property type="entry name" value="HTHFIS"/>
</dbReference>
<dbReference type="AlphaFoldDB" id="A0A1H7YRC0"/>
<keyword evidence="4" id="KW-0804">Transcription</keyword>
<dbReference type="SMART" id="SM00382">
    <property type="entry name" value="AAA"/>
    <property type="match status" value="1"/>
</dbReference>
<feature type="modified residue" description="4-aspartylphosphate" evidence="5">
    <location>
        <position position="53"/>
    </location>
</feature>
<dbReference type="PROSITE" id="PS00676">
    <property type="entry name" value="SIGMA54_INTERACT_2"/>
    <property type="match status" value="1"/>
</dbReference>
<feature type="domain" description="Response regulatory" evidence="7">
    <location>
        <begin position="4"/>
        <end position="118"/>
    </location>
</feature>
<sequence length="442" mass="49925">MSGNILIIDDEIKLLKLLGMILSQENFNVKEASTARSAMNMLEQYEFDVVLSDVRLPDAFGVDLVKTIKTKYPHLEIILMTAFGNITDAVQAMKNGAYDYLVKGDDNEKIIPLVYKALDKAKDNAINKAQKNQTAQKGFEAIIGSSPLILQAKKLAEKVAVTDATVLLTGETGTGKEVFANAIHQGSERKKNNFVAINCSAFSKEILESELFGHKAGAFTGAIKDKKGLVEEANGGTLFLDEIGEMPIELQAKLLRVLETKEFIKMGETKVSKSDFRLIAATNRDLEEEIRQGNFREDLYFRLNIFEIRLPALRERKEDLKELAKYFISVFSQKLHISDIQATPEYFKALEKNDWKGNIRELRNTIERSLILMNNHILDEESLPQYSGKVSDEKDSFSMRSLEKEHIQKVIQYTKGNKAEAARLLEIGIATLYRKLEEYGLR</sequence>
<dbReference type="Gene3D" id="3.40.50.2300">
    <property type="match status" value="1"/>
</dbReference>
<keyword evidence="3" id="KW-0805">Transcription regulation</keyword>
<dbReference type="PROSITE" id="PS50045">
    <property type="entry name" value="SIGMA54_INTERACT_4"/>
    <property type="match status" value="1"/>
</dbReference>
<reference evidence="9" key="1">
    <citation type="submission" date="2016-10" db="EMBL/GenBank/DDBJ databases">
        <authorList>
            <person name="Varghese N."/>
            <person name="Submissions S."/>
        </authorList>
    </citation>
    <scope>NUCLEOTIDE SEQUENCE [LARGE SCALE GENOMIC DNA]</scope>
    <source>
        <strain evidence="9">DSM 17453</strain>
    </source>
</reference>
<keyword evidence="1" id="KW-0547">Nucleotide-binding</keyword>
<dbReference type="SUPFAM" id="SSF46689">
    <property type="entry name" value="Homeodomain-like"/>
    <property type="match status" value="1"/>
</dbReference>
<dbReference type="InterPro" id="IPR025943">
    <property type="entry name" value="Sigma_54_int_dom_ATP-bd_2"/>
</dbReference>
<dbReference type="GO" id="GO:0006355">
    <property type="term" value="P:regulation of DNA-templated transcription"/>
    <property type="evidence" value="ECO:0007669"/>
    <property type="project" value="InterPro"/>
</dbReference>
<dbReference type="InterPro" id="IPR025662">
    <property type="entry name" value="Sigma_54_int_dom_ATP-bd_1"/>
</dbReference>
<dbReference type="GO" id="GO:0005524">
    <property type="term" value="F:ATP binding"/>
    <property type="evidence" value="ECO:0007669"/>
    <property type="project" value="UniProtKB-KW"/>
</dbReference>
<dbReference type="Pfam" id="PF02954">
    <property type="entry name" value="HTH_8"/>
    <property type="match status" value="1"/>
</dbReference>
<proteinExistence type="predicted"/>
<dbReference type="InterPro" id="IPR001789">
    <property type="entry name" value="Sig_transdc_resp-reg_receiver"/>
</dbReference>
<dbReference type="InterPro" id="IPR058031">
    <property type="entry name" value="AAA_lid_NorR"/>
</dbReference>
<evidence type="ECO:0000256" key="4">
    <source>
        <dbReference type="ARBA" id="ARBA00023163"/>
    </source>
</evidence>
<dbReference type="Gene3D" id="3.40.50.300">
    <property type="entry name" value="P-loop containing nucleotide triphosphate hydrolases"/>
    <property type="match status" value="1"/>
</dbReference>
<evidence type="ECO:0000256" key="2">
    <source>
        <dbReference type="ARBA" id="ARBA00022840"/>
    </source>
</evidence>
<dbReference type="InterPro" id="IPR009057">
    <property type="entry name" value="Homeodomain-like_sf"/>
</dbReference>
<dbReference type="STRING" id="295069.SAMN05421856_103477"/>
<dbReference type="InterPro" id="IPR003593">
    <property type="entry name" value="AAA+_ATPase"/>
</dbReference>